<dbReference type="STRING" id="1458275.AZ34_11340"/>
<dbReference type="InterPro" id="IPR000160">
    <property type="entry name" value="GGDEF_dom"/>
</dbReference>
<keyword evidence="2" id="KW-0472">Membrane</keyword>
<reference evidence="6 7" key="1">
    <citation type="submission" date="2014-02" db="EMBL/GenBank/DDBJ databases">
        <title>Draft Genome of Hylemonella gracilis isolated from the Niagara River.</title>
        <authorList>
            <person name="Pawlowski D.R."/>
            <person name="Koudelka G.B."/>
        </authorList>
    </citation>
    <scope>NUCLEOTIDE SEQUENCE [LARGE SCALE GENOMIC DNA]</scope>
    <source>
        <strain evidence="6 7">Niagara R</strain>
    </source>
</reference>
<evidence type="ECO:0000256" key="2">
    <source>
        <dbReference type="SAM" id="Phobius"/>
    </source>
</evidence>
<dbReference type="Gene3D" id="3.30.70.270">
    <property type="match status" value="1"/>
</dbReference>
<accession>A0A016XIG5</accession>
<dbReference type="CDD" id="cd18774">
    <property type="entry name" value="PDC2_HK_sensor"/>
    <property type="match status" value="1"/>
</dbReference>
<dbReference type="Gene3D" id="6.10.340.10">
    <property type="match status" value="1"/>
</dbReference>
<dbReference type="SMART" id="SM00052">
    <property type="entry name" value="EAL"/>
    <property type="match status" value="1"/>
</dbReference>
<dbReference type="GO" id="GO:0007165">
    <property type="term" value="P:signal transduction"/>
    <property type="evidence" value="ECO:0007669"/>
    <property type="project" value="InterPro"/>
</dbReference>
<dbReference type="CDD" id="cd01949">
    <property type="entry name" value="GGDEF"/>
    <property type="match status" value="1"/>
</dbReference>
<evidence type="ECO:0000256" key="1">
    <source>
        <dbReference type="ARBA" id="ARBA00051114"/>
    </source>
</evidence>
<dbReference type="FunFam" id="3.20.20.450:FF:000001">
    <property type="entry name" value="Cyclic di-GMP phosphodiesterase yahA"/>
    <property type="match status" value="1"/>
</dbReference>
<evidence type="ECO:0000313" key="6">
    <source>
        <dbReference type="EMBL" id="EYC51611.1"/>
    </source>
</evidence>
<comment type="caution">
    <text evidence="6">The sequence shown here is derived from an EMBL/GenBank/DDBJ whole genome shotgun (WGS) entry which is preliminary data.</text>
</comment>
<dbReference type="SUPFAM" id="SSF55073">
    <property type="entry name" value="Nucleotide cyclase"/>
    <property type="match status" value="1"/>
</dbReference>
<gene>
    <name evidence="6" type="ORF">AZ34_11340</name>
</gene>
<comment type="catalytic activity">
    <reaction evidence="1">
        <text>3',3'-c-di-GMP + H2O = 5'-phosphoguanylyl(3'-&gt;5')guanosine + H(+)</text>
        <dbReference type="Rhea" id="RHEA:24902"/>
        <dbReference type="ChEBI" id="CHEBI:15377"/>
        <dbReference type="ChEBI" id="CHEBI:15378"/>
        <dbReference type="ChEBI" id="CHEBI:58754"/>
        <dbReference type="ChEBI" id="CHEBI:58805"/>
        <dbReference type="EC" id="3.1.4.52"/>
    </reaction>
    <physiologicalReaction direction="left-to-right" evidence="1">
        <dbReference type="Rhea" id="RHEA:24903"/>
    </physiologicalReaction>
</comment>
<dbReference type="NCBIfam" id="TIGR00254">
    <property type="entry name" value="GGDEF"/>
    <property type="match status" value="1"/>
</dbReference>
<dbReference type="SMART" id="SM00267">
    <property type="entry name" value="GGDEF"/>
    <property type="match status" value="1"/>
</dbReference>
<feature type="transmembrane region" description="Helical" evidence="2">
    <location>
        <begin position="294"/>
        <end position="312"/>
    </location>
</feature>
<dbReference type="InterPro" id="IPR052155">
    <property type="entry name" value="Biofilm_reg_signaling"/>
</dbReference>
<feature type="domain" description="HAMP" evidence="4">
    <location>
        <begin position="316"/>
        <end position="361"/>
    </location>
</feature>
<keyword evidence="2" id="KW-1133">Transmembrane helix</keyword>
<dbReference type="Gene3D" id="3.30.450.20">
    <property type="entry name" value="PAS domain"/>
    <property type="match status" value="1"/>
</dbReference>
<dbReference type="InterPro" id="IPR043128">
    <property type="entry name" value="Rev_trsase/Diguanyl_cyclase"/>
</dbReference>
<feature type="domain" description="GGDEF" evidence="5">
    <location>
        <begin position="405"/>
        <end position="538"/>
    </location>
</feature>
<dbReference type="SUPFAM" id="SSF141868">
    <property type="entry name" value="EAL domain-like"/>
    <property type="match status" value="1"/>
</dbReference>
<evidence type="ECO:0000259" key="3">
    <source>
        <dbReference type="PROSITE" id="PS50883"/>
    </source>
</evidence>
<feature type="domain" description="EAL" evidence="3">
    <location>
        <begin position="547"/>
        <end position="801"/>
    </location>
</feature>
<name>A0A016XIG5_9BURK</name>
<dbReference type="AlphaFoldDB" id="A0A016XIG5"/>
<evidence type="ECO:0000313" key="7">
    <source>
        <dbReference type="Proteomes" id="UP000023268"/>
    </source>
</evidence>
<dbReference type="GO" id="GO:0071111">
    <property type="term" value="F:cyclic-guanylate-specific phosphodiesterase activity"/>
    <property type="evidence" value="ECO:0007669"/>
    <property type="project" value="UniProtKB-EC"/>
</dbReference>
<dbReference type="PROSITE" id="PS50887">
    <property type="entry name" value="GGDEF"/>
    <property type="match status" value="1"/>
</dbReference>
<dbReference type="GO" id="GO:0016020">
    <property type="term" value="C:membrane"/>
    <property type="evidence" value="ECO:0007669"/>
    <property type="project" value="InterPro"/>
</dbReference>
<dbReference type="FunFam" id="3.30.70.270:FF:000001">
    <property type="entry name" value="Diguanylate cyclase domain protein"/>
    <property type="match status" value="1"/>
</dbReference>
<dbReference type="PANTHER" id="PTHR44757">
    <property type="entry name" value="DIGUANYLATE CYCLASE DGCP"/>
    <property type="match status" value="1"/>
</dbReference>
<dbReference type="InterPro" id="IPR001633">
    <property type="entry name" value="EAL_dom"/>
</dbReference>
<dbReference type="InterPro" id="IPR035919">
    <property type="entry name" value="EAL_sf"/>
</dbReference>
<dbReference type="CDD" id="cd01948">
    <property type="entry name" value="EAL"/>
    <property type="match status" value="1"/>
</dbReference>
<dbReference type="eggNOG" id="COG5001">
    <property type="taxonomic scope" value="Bacteria"/>
</dbReference>
<dbReference type="Proteomes" id="UP000023268">
    <property type="component" value="Unassembled WGS sequence"/>
</dbReference>
<keyword evidence="2" id="KW-0812">Transmembrane</keyword>
<evidence type="ECO:0000259" key="5">
    <source>
        <dbReference type="PROSITE" id="PS50887"/>
    </source>
</evidence>
<dbReference type="PANTHER" id="PTHR44757:SF2">
    <property type="entry name" value="BIOFILM ARCHITECTURE MAINTENANCE PROTEIN MBAA"/>
    <property type="match status" value="1"/>
</dbReference>
<dbReference type="PROSITE" id="PS50883">
    <property type="entry name" value="EAL"/>
    <property type="match status" value="1"/>
</dbReference>
<dbReference type="Pfam" id="PF00563">
    <property type="entry name" value="EAL"/>
    <property type="match status" value="1"/>
</dbReference>
<dbReference type="EMBL" id="JEMG01000001">
    <property type="protein sequence ID" value="EYC51611.1"/>
    <property type="molecule type" value="Genomic_DNA"/>
</dbReference>
<proteinExistence type="predicted"/>
<dbReference type="InterPro" id="IPR033462">
    <property type="entry name" value="Cache_3-Cache_2"/>
</dbReference>
<dbReference type="Pfam" id="PF17201">
    <property type="entry name" value="Cache_3-Cache_2"/>
    <property type="match status" value="1"/>
</dbReference>
<dbReference type="PROSITE" id="PS50885">
    <property type="entry name" value="HAMP"/>
    <property type="match status" value="1"/>
</dbReference>
<dbReference type="Gene3D" id="3.20.20.450">
    <property type="entry name" value="EAL domain"/>
    <property type="match status" value="1"/>
</dbReference>
<dbReference type="GO" id="GO:0071732">
    <property type="term" value="P:cellular response to nitric oxide"/>
    <property type="evidence" value="ECO:0007669"/>
    <property type="project" value="UniProtKB-ARBA"/>
</dbReference>
<dbReference type="InterPro" id="IPR029787">
    <property type="entry name" value="Nucleotide_cyclase"/>
</dbReference>
<sequence length="805" mass="89221">MVTMVHFFKHLSLKARLLLTILPLVVSGLWLLAVRVTGVMQSELEQMLAAQLSTTVEYVTIDLDSKIQLRHDSMAVVAAGITPTMLAEPAALASYLQYKKMPLSIFPTGVFVANADGVIVGEQIPLPGRLGGVITNSSYFLETMRTGKPAISEPRLGQVAQKPIVFITEPLKTPEGRTVGVLAAAMYPSDAHLFGKLESIKLGQSGYFVVLAPQHNLIVSATDQSRVMQAMPAKGLNPLLDRRLEQGYDGPGVSATSQGIETFSVSRRMKTTGWMVLAGVPTQEAFASITALRWQVYLAAFLLSVLVALALYQIVRRQWAPIDAAGARIRRMTQGREPFAPLPIERKDEIGALLDDFNELILWRKKAERQMEYLAHHDTLTGLPNRVLVQDRFAHAKSRADREGTKLALLFLDLDGFKTINDSLGHGVGDALLRQIAERLGGCVRDSDTISRLGGDEFLVLLSDITSADDTGPVLLKLLERLHEPVRVEARELSTSVSVGVSIYPDDGHDFDTLLKKSDMAMYRAKDAGRNTYRYFDEQMNVEAVEQLALRSDLRHALERSEFVLHYQPQIELATGRVIGAEALVRWNHPERGMVMPMRFIPAAEESGLIIPLGAWVMHEACRQAAAWRRAGLPPLVMAVNLSAVQFRRGDVEQTVIAVLEAAGLPPEWLELELTESILIHESEGVLATVRRLKQQGVRFSIDDFGTGYSSLSYLKRFEIDKLKIDRSFVRDLAVDADDAAIVRAIIQMARSLGLATIAEGVETDEMLSRLRAFGCDEAQGYYFARPMPVQDFERYLHEQNARAD</sequence>
<dbReference type="Pfam" id="PF00990">
    <property type="entry name" value="GGDEF"/>
    <property type="match status" value="1"/>
</dbReference>
<organism evidence="6 7">
    <name type="scientific">Hylemonella gracilis str. Niagara R</name>
    <dbReference type="NCBI Taxonomy" id="1458275"/>
    <lineage>
        <taxon>Bacteria</taxon>
        <taxon>Pseudomonadati</taxon>
        <taxon>Pseudomonadota</taxon>
        <taxon>Betaproteobacteria</taxon>
        <taxon>Burkholderiales</taxon>
        <taxon>Comamonadaceae</taxon>
        <taxon>Hylemonella</taxon>
    </lineage>
</organism>
<dbReference type="CDD" id="cd18773">
    <property type="entry name" value="PDC1_HK_sensor"/>
    <property type="match status" value="1"/>
</dbReference>
<evidence type="ECO:0000259" key="4">
    <source>
        <dbReference type="PROSITE" id="PS50885"/>
    </source>
</evidence>
<dbReference type="InterPro" id="IPR003660">
    <property type="entry name" value="HAMP_dom"/>
</dbReference>
<protein>
    <submittedName>
        <fullName evidence="6">Diguanylate phosphodiesterase</fullName>
    </submittedName>
</protein>